<evidence type="ECO:0000256" key="9">
    <source>
        <dbReference type="ARBA" id="ARBA00038901"/>
    </source>
</evidence>
<evidence type="ECO:0000256" key="1">
    <source>
        <dbReference type="ARBA" id="ARBA00001936"/>
    </source>
</evidence>
<accession>A0A7C1XGX7</accession>
<evidence type="ECO:0000313" key="13">
    <source>
        <dbReference type="EMBL" id="HEF65531.1"/>
    </source>
</evidence>
<comment type="catalytic activity">
    <reaction evidence="11">
        <text>XTP + H2O = XDP + phosphate + H(+)</text>
        <dbReference type="Rhea" id="RHEA:28406"/>
        <dbReference type="ChEBI" id="CHEBI:15377"/>
        <dbReference type="ChEBI" id="CHEBI:15378"/>
        <dbReference type="ChEBI" id="CHEBI:43474"/>
        <dbReference type="ChEBI" id="CHEBI:59884"/>
        <dbReference type="ChEBI" id="CHEBI:61314"/>
        <dbReference type="EC" id="3.6.1.73"/>
    </reaction>
</comment>
<keyword evidence="8" id="KW-0464">Manganese</keyword>
<reference evidence="13" key="1">
    <citation type="journal article" date="2020" name="mSystems">
        <title>Genome- and Community-Level Interaction Insights into Carbon Utilization and Element Cycling Functions of Hydrothermarchaeota in Hydrothermal Sediment.</title>
        <authorList>
            <person name="Zhou Z."/>
            <person name="Liu Y."/>
            <person name="Xu W."/>
            <person name="Pan J."/>
            <person name="Luo Z.H."/>
            <person name="Li M."/>
        </authorList>
    </citation>
    <scope>NUCLEOTIDE SEQUENCE [LARGE SCALE GENOMIC DNA]</scope>
    <source>
        <strain evidence="13">SpSt-222</strain>
    </source>
</reference>
<dbReference type="SUPFAM" id="SSF52972">
    <property type="entry name" value="ITPase-like"/>
    <property type="match status" value="1"/>
</dbReference>
<organism evidence="13">
    <name type="scientific">Thermomicrobium roseum</name>
    <dbReference type="NCBI Taxonomy" id="500"/>
    <lineage>
        <taxon>Bacteria</taxon>
        <taxon>Pseudomonadati</taxon>
        <taxon>Thermomicrobiota</taxon>
        <taxon>Thermomicrobia</taxon>
        <taxon>Thermomicrobiales</taxon>
        <taxon>Thermomicrobiaceae</taxon>
        <taxon>Thermomicrobium</taxon>
    </lineage>
</organism>
<comment type="catalytic activity">
    <reaction evidence="10">
        <text>ITP + H2O = IDP + phosphate + H(+)</text>
        <dbReference type="Rhea" id="RHEA:28330"/>
        <dbReference type="ChEBI" id="CHEBI:15377"/>
        <dbReference type="ChEBI" id="CHEBI:15378"/>
        <dbReference type="ChEBI" id="CHEBI:43474"/>
        <dbReference type="ChEBI" id="CHEBI:58280"/>
        <dbReference type="ChEBI" id="CHEBI:61402"/>
        <dbReference type="EC" id="3.6.1.73"/>
    </reaction>
</comment>
<dbReference type="InterPro" id="IPR029001">
    <property type="entry name" value="ITPase-like_fam"/>
</dbReference>
<keyword evidence="6" id="KW-0460">Magnesium</keyword>
<dbReference type="GO" id="GO:0000166">
    <property type="term" value="F:nucleotide binding"/>
    <property type="evidence" value="ECO:0007669"/>
    <property type="project" value="UniProtKB-KW"/>
</dbReference>
<dbReference type="Gene3D" id="3.90.950.10">
    <property type="match status" value="1"/>
</dbReference>
<dbReference type="InterPro" id="IPR026533">
    <property type="entry name" value="NTPase/PRRC1"/>
</dbReference>
<dbReference type="GO" id="GO:0009117">
    <property type="term" value="P:nucleotide metabolic process"/>
    <property type="evidence" value="ECO:0007669"/>
    <property type="project" value="UniProtKB-KW"/>
</dbReference>
<dbReference type="EMBL" id="DSJL01000011">
    <property type="protein sequence ID" value="HEF65531.1"/>
    <property type="molecule type" value="Genomic_DNA"/>
</dbReference>
<evidence type="ECO:0000259" key="12">
    <source>
        <dbReference type="Pfam" id="PF01931"/>
    </source>
</evidence>
<dbReference type="InterPro" id="IPR050299">
    <property type="entry name" value="YjjX_NTPase"/>
</dbReference>
<evidence type="ECO:0000256" key="5">
    <source>
        <dbReference type="ARBA" id="ARBA00022801"/>
    </source>
</evidence>
<comment type="cofactor">
    <cofactor evidence="1">
        <name>Mn(2+)</name>
        <dbReference type="ChEBI" id="CHEBI:29035"/>
    </cofactor>
</comment>
<evidence type="ECO:0000256" key="6">
    <source>
        <dbReference type="ARBA" id="ARBA00022842"/>
    </source>
</evidence>
<comment type="cofactor">
    <cofactor evidence="2">
        <name>Mg(2+)</name>
        <dbReference type="ChEBI" id="CHEBI:18420"/>
    </cofactor>
</comment>
<keyword evidence="5" id="KW-0378">Hydrolase</keyword>
<sequence length="192" mass="20337">MGGLAPPVRLALGSQHPTKRAAVERVAPHFWPSWELVCVAVPSGVRAQPLSDEETVAGALARARAARSETDADFGIGLESGVAPGPLGRWYVVSWAVVVDREERLGIGGAERFPLPDQLAQRVLAGLDLATALTVTFGTASRERGAVAVLTRGRRDRVELLAIALLHALCDLEQQRSDSLHVARSSIAPGGK</sequence>
<proteinExistence type="predicted"/>
<evidence type="ECO:0000256" key="3">
    <source>
        <dbReference type="ARBA" id="ARBA00022723"/>
    </source>
</evidence>
<evidence type="ECO:0000256" key="2">
    <source>
        <dbReference type="ARBA" id="ARBA00001946"/>
    </source>
</evidence>
<comment type="caution">
    <text evidence="13">The sequence shown here is derived from an EMBL/GenBank/DDBJ whole genome shotgun (WGS) entry which is preliminary data.</text>
</comment>
<keyword evidence="7" id="KW-0546">Nucleotide metabolism</keyword>
<feature type="domain" description="Non-canonical purine NTP phosphatase/PRRC1" evidence="12">
    <location>
        <begin position="13"/>
        <end position="170"/>
    </location>
</feature>
<evidence type="ECO:0000256" key="4">
    <source>
        <dbReference type="ARBA" id="ARBA00022741"/>
    </source>
</evidence>
<keyword evidence="3" id="KW-0479">Metal-binding</keyword>
<evidence type="ECO:0000256" key="7">
    <source>
        <dbReference type="ARBA" id="ARBA00023080"/>
    </source>
</evidence>
<protein>
    <recommendedName>
        <fullName evidence="9">inosine/xanthosine triphosphatase</fullName>
        <ecNumber evidence="9">3.6.1.73</ecNumber>
    </recommendedName>
</protein>
<dbReference type="GO" id="GO:0006772">
    <property type="term" value="P:thiamine metabolic process"/>
    <property type="evidence" value="ECO:0007669"/>
    <property type="project" value="TreeGrafter"/>
</dbReference>
<dbReference type="GO" id="GO:0103023">
    <property type="term" value="F:ITPase activity"/>
    <property type="evidence" value="ECO:0007669"/>
    <property type="project" value="UniProtKB-EC"/>
</dbReference>
<dbReference type="Pfam" id="PF01931">
    <property type="entry name" value="NTPase_I-T"/>
    <property type="match status" value="1"/>
</dbReference>
<dbReference type="GO" id="GO:0046872">
    <property type="term" value="F:metal ion binding"/>
    <property type="evidence" value="ECO:0007669"/>
    <property type="project" value="UniProtKB-KW"/>
</dbReference>
<evidence type="ECO:0000256" key="10">
    <source>
        <dbReference type="ARBA" id="ARBA00048174"/>
    </source>
</evidence>
<evidence type="ECO:0000256" key="8">
    <source>
        <dbReference type="ARBA" id="ARBA00023211"/>
    </source>
</evidence>
<dbReference type="PANTHER" id="PTHR34699">
    <property type="match status" value="1"/>
</dbReference>
<evidence type="ECO:0000256" key="11">
    <source>
        <dbReference type="ARBA" id="ARBA00048781"/>
    </source>
</evidence>
<dbReference type="PANTHER" id="PTHR34699:SF2">
    <property type="entry name" value="NON-CANONICAL PURINE NTP PHOSPHATASE_PRRC1 DOMAIN-CONTAINING PROTEIN"/>
    <property type="match status" value="1"/>
</dbReference>
<dbReference type="AlphaFoldDB" id="A0A7C1XGX7"/>
<name>A0A7C1XGX7_THERO</name>
<gene>
    <name evidence="13" type="ORF">ENP47_08045</name>
</gene>
<keyword evidence="4" id="KW-0547">Nucleotide-binding</keyword>
<dbReference type="EC" id="3.6.1.73" evidence="9"/>